<keyword evidence="2" id="KW-1185">Reference proteome</keyword>
<reference evidence="1 2" key="2">
    <citation type="journal article" date="2014" name="BMC Genomics">
        <title>An improved genome of the model marine alga Ostreococcus tauri unfolds by assessing Illumina de novo assemblies.</title>
        <authorList>
            <person name="Blanc-Mathieu R."/>
            <person name="Verhelst B."/>
            <person name="Derelle E."/>
            <person name="Rombauts S."/>
            <person name="Bouget F.Y."/>
            <person name="Carre I."/>
            <person name="Chateau A."/>
            <person name="Eyre-Walker A."/>
            <person name="Grimsley N."/>
            <person name="Moreau H."/>
            <person name="Piegu B."/>
            <person name="Rivals E."/>
            <person name="Schackwitz W."/>
            <person name="Van de Peer Y."/>
            <person name="Piganeau G."/>
        </authorList>
    </citation>
    <scope>NUCLEOTIDE SEQUENCE [LARGE SCALE GENOMIC DNA]</scope>
    <source>
        <strain evidence="2">OTTH 0595 / CCAP 157/2 / RCC745</strain>
    </source>
</reference>
<evidence type="ECO:0000313" key="2">
    <source>
        <dbReference type="Proteomes" id="UP000009170"/>
    </source>
</evidence>
<dbReference type="AlphaFoldDB" id="A0A096P8C3"/>
<reference evidence="2" key="1">
    <citation type="journal article" date="2006" name="Proc. Natl. Acad. Sci. U.S.A.">
        <title>Genome analysis of the smallest free-living eukaryote Ostreococcus tauri unveils many unique features.</title>
        <authorList>
            <person name="Derelle E."/>
            <person name="Ferraz C."/>
            <person name="Rombauts S."/>
            <person name="Rouze P."/>
            <person name="Worden A.Z."/>
            <person name="Robbens S."/>
            <person name="Partensky F."/>
            <person name="Degroeve S."/>
            <person name="Echeynie S."/>
            <person name="Cooke R."/>
            <person name="Saeys Y."/>
            <person name="Wuyts J."/>
            <person name="Jabbari K."/>
            <person name="Bowler C."/>
            <person name="Panaud O."/>
            <person name="Piegu B."/>
            <person name="Ball S.G."/>
            <person name="Ral J.-P."/>
            <person name="Bouget F.-Y."/>
            <person name="Piganeau G."/>
            <person name="De Baets B."/>
            <person name="Picard A."/>
            <person name="Delseny M."/>
            <person name="Demaille J."/>
            <person name="Van de Peer Y."/>
            <person name="Moreau H."/>
        </authorList>
    </citation>
    <scope>NUCLEOTIDE SEQUENCE [LARGE SCALE GENOMIC DNA]</scope>
    <source>
        <strain evidence="2">OTTH 0595 / CCAP 157/2 / RCC745</strain>
    </source>
</reference>
<dbReference type="Proteomes" id="UP000009170">
    <property type="component" value="Unassembled WGS sequence"/>
</dbReference>
<dbReference type="InParanoid" id="A0A096P8C3"/>
<comment type="caution">
    <text evidence="1">The sequence shown here is derived from an EMBL/GenBank/DDBJ whole genome shotgun (WGS) entry which is preliminary data.</text>
</comment>
<dbReference type="InterPro" id="IPR006839">
    <property type="entry name" value="DarP"/>
</dbReference>
<protein>
    <submittedName>
        <fullName evidence="1">Ribosome-associated, YjgA</fullName>
    </submittedName>
</protein>
<gene>
    <name evidence="1" type="ORF">OT_ostta13g02980</name>
</gene>
<organism evidence="1 2">
    <name type="scientific">Ostreococcus tauri</name>
    <name type="common">Marine green alga</name>
    <dbReference type="NCBI Taxonomy" id="70448"/>
    <lineage>
        <taxon>Eukaryota</taxon>
        <taxon>Viridiplantae</taxon>
        <taxon>Chlorophyta</taxon>
        <taxon>Mamiellophyceae</taxon>
        <taxon>Mamiellales</taxon>
        <taxon>Bathycoccaceae</taxon>
        <taxon>Ostreococcus</taxon>
    </lineage>
</organism>
<dbReference type="Pfam" id="PF04751">
    <property type="entry name" value="DarP"/>
    <property type="match status" value="1"/>
</dbReference>
<dbReference type="KEGG" id="ota:OT_ostta13g02980"/>
<dbReference type="GeneID" id="9837387"/>
<dbReference type="OrthoDB" id="502303at2759"/>
<accession>A0A096P8C3</accession>
<name>A0A096P8C3_OSTTA</name>
<dbReference type="EMBL" id="CAID01000013">
    <property type="protein sequence ID" value="CEG00232.1"/>
    <property type="molecule type" value="Genomic_DNA"/>
</dbReference>
<dbReference type="InterPro" id="IPR023153">
    <property type="entry name" value="DarP_sf"/>
</dbReference>
<sequence length="316" mass="34385">MSSVSRVAAARAVSALIASTTTRACAAKPSPYHRAHTRSVVVSVNARRRGDGIKTRAGNELGRERAADLASGSDFGRGDESDDPLVHMGRVNKSALKRIAQDQRALAVALLGLPKSQVTQMRRFLPEDVVELTLQGAQITRKKRVAFKRHEGALARRLRALNDGERDALAAAIQQIQTGTSGAINPNVENTATSWRNMLLKGSEDDALAARDEIFAALDSRDVWSFTRQELMRAVSDATTENAIREEQIALFKSAVDEEMKLLSIGIEDEESLNQTRAYAANALKNRKGSGFDKEPSVTKSRALLKLLRIVAEAAV</sequence>
<proteinExistence type="predicted"/>
<dbReference type="RefSeq" id="XP_022840264.1">
    <property type="nucleotide sequence ID" value="XM_022982774.1"/>
</dbReference>
<dbReference type="SUPFAM" id="SSF158710">
    <property type="entry name" value="PSPTO4464-like"/>
    <property type="match status" value="1"/>
</dbReference>
<evidence type="ECO:0000313" key="1">
    <source>
        <dbReference type="EMBL" id="CEG00232.1"/>
    </source>
</evidence>